<organism evidence="1">
    <name type="scientific">marine sediment metagenome</name>
    <dbReference type="NCBI Taxonomy" id="412755"/>
    <lineage>
        <taxon>unclassified sequences</taxon>
        <taxon>metagenomes</taxon>
        <taxon>ecological metagenomes</taxon>
    </lineage>
</organism>
<dbReference type="AlphaFoldDB" id="X0SL58"/>
<feature type="non-terminal residue" evidence="1">
    <location>
        <position position="1"/>
    </location>
</feature>
<accession>X0SL58</accession>
<reference evidence="1" key="1">
    <citation type="journal article" date="2014" name="Front. Microbiol.">
        <title>High frequency of phylogenetically diverse reductive dehalogenase-homologous genes in deep subseafloor sedimentary metagenomes.</title>
        <authorList>
            <person name="Kawai M."/>
            <person name="Futagami T."/>
            <person name="Toyoda A."/>
            <person name="Takaki Y."/>
            <person name="Nishi S."/>
            <person name="Hori S."/>
            <person name="Arai W."/>
            <person name="Tsubouchi T."/>
            <person name="Morono Y."/>
            <person name="Uchiyama I."/>
            <person name="Ito T."/>
            <person name="Fujiyama A."/>
            <person name="Inagaki F."/>
            <person name="Takami H."/>
        </authorList>
    </citation>
    <scope>NUCLEOTIDE SEQUENCE</scope>
    <source>
        <strain evidence="1">Expedition CK06-06</strain>
    </source>
</reference>
<proteinExistence type="predicted"/>
<name>X0SL58_9ZZZZ</name>
<evidence type="ECO:0000313" key="1">
    <source>
        <dbReference type="EMBL" id="GAF75866.1"/>
    </source>
</evidence>
<feature type="non-terminal residue" evidence="1">
    <location>
        <position position="434"/>
    </location>
</feature>
<gene>
    <name evidence="1" type="ORF">S01H1_10986</name>
</gene>
<comment type="caution">
    <text evidence="1">The sequence shown here is derived from an EMBL/GenBank/DDBJ whole genome shotgun (WGS) entry which is preliminary data.</text>
</comment>
<sequence>GAATLTANPRIYDGDSHHLTLDVANIAGDATIVLGSETNNLTIANGTATIDVAAAADLNLDVDLTVDGQKTTITGADQANTITLNESFTLGGGNSGTLTFSGSTKTLTVEDDAIINQDVTSDAAVTLASLDTGFGANELYDMDQHVLEASGVTFATLTLTDALDLSDGAIIDQSGNGLVEITEGGDSLQFVFGATDLGIVWSDGVLNLRNAEDSDAIVEIEGKDAGEKGILRVLSDGDDKYITAYHDDTDSWLASSSGDLTLAPDGDVDDFVAISTTSDVTSISVPGSTGTLGTTAAEWDALYLNASGVIYGENDQGNTLTSGAAGWTANLNFDVTGDTTITGTLTADTIAQSAVATPSWLAQDSSTTAAAEFIIGVDAVTAEYGATMVLKVDEGDGADGDEDQIFMTLNGVGVSSTNSGTIELERLSNFEMGL</sequence>
<dbReference type="EMBL" id="BARS01005600">
    <property type="protein sequence ID" value="GAF75866.1"/>
    <property type="molecule type" value="Genomic_DNA"/>
</dbReference>
<protein>
    <submittedName>
        <fullName evidence="1">Uncharacterized protein</fullName>
    </submittedName>
</protein>